<accession>A0A336M727</accession>
<feature type="binding site" evidence="6">
    <location>
        <position position="48"/>
    </location>
    <ligand>
        <name>Zn(2+)</name>
        <dbReference type="ChEBI" id="CHEBI:29105"/>
    </ligand>
</feature>
<sequence length="344" mass="40008">MQILIETNCRICLAECLDTASEFKEFAWMFEKYSKIKYYEDDIPKKICDFCLVTIRSIVDFLENAEESDKILSEQRELSKVAAVNSEEILSDNEIQTVVPILENKVDKHSPKNKKNHVRMLCCDLCGKQINSLHFKSHIQSHNTKSPSETYFCDLCPYNCSTKDQIRYHMRHKHLNLIEYKCQYCDRSYQNRNSLKFHTSHTHTMKFSHFCSTCGKGFISASRLANHSSKHSDVRKYICNICGDAFKSPQYIASHKREVHSQKVFDCKECGKVFKCTKFLRQHQQFHKPHAFKCPKCSQTFSVGQSLKFHLRKSHPELPIAPPGSNLRGLEDLNSYLKLCEPIT</sequence>
<evidence type="ECO:0000256" key="1">
    <source>
        <dbReference type="ARBA" id="ARBA00022723"/>
    </source>
</evidence>
<feature type="domain" description="C2H2-type" evidence="7">
    <location>
        <begin position="209"/>
        <end position="236"/>
    </location>
</feature>
<dbReference type="EMBL" id="UFQT01000550">
    <property type="protein sequence ID" value="SSX25191.1"/>
    <property type="molecule type" value="Genomic_DNA"/>
</dbReference>
<evidence type="ECO:0000259" key="8">
    <source>
        <dbReference type="PROSITE" id="PS51915"/>
    </source>
</evidence>
<dbReference type="EMBL" id="UFQS01000550">
    <property type="protein sequence ID" value="SSX04828.1"/>
    <property type="molecule type" value="Genomic_DNA"/>
</dbReference>
<dbReference type="PROSITE" id="PS00028">
    <property type="entry name" value="ZINC_FINGER_C2H2_1"/>
    <property type="match status" value="5"/>
</dbReference>
<feature type="binding site" evidence="6">
    <location>
        <position position="51"/>
    </location>
    <ligand>
        <name>Zn(2+)</name>
        <dbReference type="ChEBI" id="CHEBI:29105"/>
    </ligand>
</feature>
<evidence type="ECO:0000256" key="3">
    <source>
        <dbReference type="ARBA" id="ARBA00022771"/>
    </source>
</evidence>
<evidence type="ECO:0000313" key="10">
    <source>
        <dbReference type="EMBL" id="SSX14381.1"/>
    </source>
</evidence>
<evidence type="ECO:0000313" key="9">
    <source>
        <dbReference type="EMBL" id="SSX04828.1"/>
    </source>
</evidence>
<keyword evidence="3 5" id="KW-0863">Zinc-finger</keyword>
<dbReference type="SMART" id="SM00868">
    <property type="entry name" value="zf-AD"/>
    <property type="match status" value="1"/>
</dbReference>
<dbReference type="VEuPathDB" id="VectorBase:CSON012047"/>
<dbReference type="EMBL" id="UFQT01002626">
    <property type="protein sequence ID" value="SSX33792.1"/>
    <property type="molecule type" value="Genomic_DNA"/>
</dbReference>
<feature type="domain" description="C2H2-type" evidence="7">
    <location>
        <begin position="180"/>
        <end position="208"/>
    </location>
</feature>
<evidence type="ECO:0000313" key="11">
    <source>
        <dbReference type="EMBL" id="SSX25191.1"/>
    </source>
</evidence>
<feature type="binding site" evidence="6">
    <location>
        <position position="9"/>
    </location>
    <ligand>
        <name>Zn(2+)</name>
        <dbReference type="ChEBI" id="CHEBI:29105"/>
    </ligand>
</feature>
<dbReference type="SMART" id="SM00355">
    <property type="entry name" value="ZnF_C2H2"/>
    <property type="match status" value="7"/>
</dbReference>
<dbReference type="InterPro" id="IPR012934">
    <property type="entry name" value="Znf_AD"/>
</dbReference>
<name>A0A336M727_CULSO</name>
<dbReference type="SUPFAM" id="SSF57716">
    <property type="entry name" value="Glucocorticoid receptor-like (DNA-binding domain)"/>
    <property type="match status" value="1"/>
</dbReference>
<evidence type="ECO:0000256" key="6">
    <source>
        <dbReference type="PROSITE-ProRule" id="PRU01263"/>
    </source>
</evidence>
<dbReference type="GO" id="GO:0005634">
    <property type="term" value="C:nucleus"/>
    <property type="evidence" value="ECO:0007669"/>
    <property type="project" value="InterPro"/>
</dbReference>
<evidence type="ECO:0000256" key="4">
    <source>
        <dbReference type="ARBA" id="ARBA00022833"/>
    </source>
</evidence>
<dbReference type="PANTHER" id="PTHR24379:SF121">
    <property type="entry name" value="C2H2-TYPE DOMAIN-CONTAINING PROTEIN"/>
    <property type="match status" value="1"/>
</dbReference>
<evidence type="ECO:0000256" key="5">
    <source>
        <dbReference type="PROSITE-ProRule" id="PRU00042"/>
    </source>
</evidence>
<protein>
    <submittedName>
        <fullName evidence="10">CSON006957 protein</fullName>
    </submittedName>
    <submittedName>
        <fullName evidence="11">CSON012047 protein</fullName>
    </submittedName>
</protein>
<feature type="binding site" evidence="6">
    <location>
        <position position="12"/>
    </location>
    <ligand>
        <name>Zn(2+)</name>
        <dbReference type="ChEBI" id="CHEBI:29105"/>
    </ligand>
</feature>
<feature type="domain" description="C2H2-type" evidence="7">
    <location>
        <begin position="292"/>
        <end position="315"/>
    </location>
</feature>
<feature type="domain" description="C2H2-type" evidence="7">
    <location>
        <begin position="237"/>
        <end position="265"/>
    </location>
</feature>
<evidence type="ECO:0000259" key="7">
    <source>
        <dbReference type="PROSITE" id="PS50157"/>
    </source>
</evidence>
<dbReference type="GO" id="GO:0008270">
    <property type="term" value="F:zinc ion binding"/>
    <property type="evidence" value="ECO:0007669"/>
    <property type="project" value="UniProtKB-UniRule"/>
</dbReference>
<reference evidence="9" key="1">
    <citation type="submission" date="2018-04" db="EMBL/GenBank/DDBJ databases">
        <authorList>
            <person name="Go L.Y."/>
            <person name="Mitchell J.A."/>
        </authorList>
    </citation>
    <scope>NUCLEOTIDE SEQUENCE</scope>
    <source>
        <tissue evidence="9">Whole organism</tissue>
    </source>
</reference>
<keyword evidence="1 6" id="KW-0479">Metal-binding</keyword>
<feature type="domain" description="ZAD" evidence="8">
    <location>
        <begin position="7"/>
        <end position="75"/>
    </location>
</feature>
<dbReference type="PANTHER" id="PTHR24379">
    <property type="entry name" value="KRAB AND ZINC FINGER DOMAIN-CONTAINING"/>
    <property type="match status" value="1"/>
</dbReference>
<dbReference type="AlphaFoldDB" id="A0A336M727"/>
<dbReference type="Gene3D" id="3.30.160.60">
    <property type="entry name" value="Classic Zinc Finger"/>
    <property type="match status" value="4"/>
</dbReference>
<keyword evidence="4 6" id="KW-0862">Zinc</keyword>
<organism evidence="11">
    <name type="scientific">Culicoides sonorensis</name>
    <name type="common">Biting midge</name>
    <dbReference type="NCBI Taxonomy" id="179676"/>
    <lineage>
        <taxon>Eukaryota</taxon>
        <taxon>Metazoa</taxon>
        <taxon>Ecdysozoa</taxon>
        <taxon>Arthropoda</taxon>
        <taxon>Hexapoda</taxon>
        <taxon>Insecta</taxon>
        <taxon>Pterygota</taxon>
        <taxon>Neoptera</taxon>
        <taxon>Endopterygota</taxon>
        <taxon>Diptera</taxon>
        <taxon>Nematocera</taxon>
        <taxon>Chironomoidea</taxon>
        <taxon>Ceratopogonidae</taxon>
        <taxon>Ceratopogoninae</taxon>
        <taxon>Culicoides</taxon>
        <taxon>Monoculicoides</taxon>
    </lineage>
</organism>
<dbReference type="EMBL" id="UFQS01002626">
    <property type="protein sequence ID" value="SSX14381.1"/>
    <property type="molecule type" value="Genomic_DNA"/>
</dbReference>
<dbReference type="InterPro" id="IPR013087">
    <property type="entry name" value="Znf_C2H2_type"/>
</dbReference>
<dbReference type="PROSITE" id="PS51915">
    <property type="entry name" value="ZAD"/>
    <property type="match status" value="1"/>
</dbReference>
<evidence type="ECO:0000256" key="2">
    <source>
        <dbReference type="ARBA" id="ARBA00022737"/>
    </source>
</evidence>
<dbReference type="SUPFAM" id="SSF57667">
    <property type="entry name" value="beta-beta-alpha zinc fingers"/>
    <property type="match status" value="4"/>
</dbReference>
<feature type="domain" description="C2H2-type" evidence="7">
    <location>
        <begin position="265"/>
        <end position="295"/>
    </location>
</feature>
<proteinExistence type="predicted"/>
<dbReference type="VEuPathDB" id="VectorBase:CSON006957"/>
<dbReference type="PROSITE" id="PS50157">
    <property type="entry name" value="ZINC_FINGER_C2H2_2"/>
    <property type="match status" value="5"/>
</dbReference>
<keyword evidence="2" id="KW-0677">Repeat</keyword>
<reference evidence="11" key="2">
    <citation type="submission" date="2018-07" db="EMBL/GenBank/DDBJ databases">
        <authorList>
            <person name="Quirk P.G."/>
            <person name="Krulwich T.A."/>
        </authorList>
    </citation>
    <scope>NUCLEOTIDE SEQUENCE</scope>
</reference>
<dbReference type="InterPro" id="IPR036236">
    <property type="entry name" value="Znf_C2H2_sf"/>
</dbReference>
<gene>
    <name evidence="11" type="primary">CSON012047</name>
    <name evidence="10" type="synonym">CSON006957</name>
</gene>